<feature type="compositionally biased region" description="Polar residues" evidence="7">
    <location>
        <begin position="171"/>
        <end position="191"/>
    </location>
</feature>
<organism evidence="9 10">
    <name type="scientific">Ridgeia piscesae</name>
    <name type="common">Tubeworm</name>
    <dbReference type="NCBI Taxonomy" id="27915"/>
    <lineage>
        <taxon>Eukaryota</taxon>
        <taxon>Metazoa</taxon>
        <taxon>Spiralia</taxon>
        <taxon>Lophotrochozoa</taxon>
        <taxon>Annelida</taxon>
        <taxon>Polychaeta</taxon>
        <taxon>Sedentaria</taxon>
        <taxon>Canalipalpata</taxon>
        <taxon>Sabellida</taxon>
        <taxon>Siboglinidae</taxon>
        <taxon>Ridgeia</taxon>
    </lineage>
</organism>
<dbReference type="GO" id="GO:0005634">
    <property type="term" value="C:nucleus"/>
    <property type="evidence" value="ECO:0007669"/>
    <property type="project" value="UniProtKB-SubCell"/>
</dbReference>
<evidence type="ECO:0000256" key="4">
    <source>
        <dbReference type="ARBA" id="ARBA00023163"/>
    </source>
</evidence>
<proteinExistence type="predicted"/>
<keyword evidence="10" id="KW-1185">Reference proteome</keyword>
<feature type="domain" description="Fork-head" evidence="8">
    <location>
        <begin position="229"/>
        <end position="326"/>
    </location>
</feature>
<accession>A0AAD9P9M8</accession>
<feature type="region of interest" description="Disordered" evidence="7">
    <location>
        <begin position="161"/>
        <end position="191"/>
    </location>
</feature>
<dbReference type="InterPro" id="IPR030456">
    <property type="entry name" value="TF_fork_head_CS_2"/>
</dbReference>
<dbReference type="InterPro" id="IPR036390">
    <property type="entry name" value="WH_DNA-bd_sf"/>
</dbReference>
<dbReference type="GO" id="GO:0000976">
    <property type="term" value="F:transcription cis-regulatory region binding"/>
    <property type="evidence" value="ECO:0007669"/>
    <property type="project" value="TreeGrafter"/>
</dbReference>
<evidence type="ECO:0000313" key="9">
    <source>
        <dbReference type="EMBL" id="KAK2190678.1"/>
    </source>
</evidence>
<dbReference type="SUPFAM" id="SSF46785">
    <property type="entry name" value="Winged helix' DNA-binding domain"/>
    <property type="match status" value="1"/>
</dbReference>
<evidence type="ECO:0000256" key="6">
    <source>
        <dbReference type="PROSITE-ProRule" id="PRU00089"/>
    </source>
</evidence>
<sequence>MEYFSSNGLSENLSLHDMIECDIKSEFCERSSIADDPILTQAGLDQHTSFHIQQTGQNNLVSDIRNGHFTHEQQQKLSELSWLQTIHGLTSISSLLQPENTDPNLMVNPQTGLPAILQAQGQCHPPEEPNPTPQNGLMHTNMSMLQHTNQQPQEHMNFMSTMSSSIPTTPQRYQQPSSPRATTPSRTMSSNVHYPKSPLISQHLLQTSVANQQPKVTTENADNGKVYPKPMYSYSCLIAMALKNSDTGALPVSEIYSFMTENFPYFKSAPDGWKNSVRHNLSLNKCFEKIENPKASGSSRKGCLWGLHPAKIEKMEEEIAKWRKKDPAAIKRSMAKPEVLERLEIGQVGSLSPRHPNNIRANSNSATYRSPSVRCIYPPSPTMHTTPTKTAPVIRMFDVTSKVSEQGEVKIKNEDGGFLLEDVATGLDNCVDPALTDLALQNSLWEDIGTETLNLEDIPFSAACNLSFSNGLIPTSSILHSSPVTGLSNPSMCPQYTGVVCVGGQGTTAPTTAPQSQGSLTLSRTVLAQT</sequence>
<gene>
    <name evidence="9" type="ORF">NP493_70g04022</name>
</gene>
<evidence type="ECO:0000256" key="2">
    <source>
        <dbReference type="ARBA" id="ARBA00023015"/>
    </source>
</evidence>
<keyword evidence="5 6" id="KW-0539">Nucleus</keyword>
<dbReference type="GO" id="GO:0000981">
    <property type="term" value="F:DNA-binding transcription factor activity, RNA polymerase II-specific"/>
    <property type="evidence" value="ECO:0007669"/>
    <property type="project" value="TreeGrafter"/>
</dbReference>
<dbReference type="Pfam" id="PF00250">
    <property type="entry name" value="Forkhead"/>
    <property type="match status" value="1"/>
</dbReference>
<keyword evidence="3 6" id="KW-0238">DNA-binding</keyword>
<dbReference type="InterPro" id="IPR001766">
    <property type="entry name" value="Fork_head_dom"/>
</dbReference>
<dbReference type="EMBL" id="JAODUO010000072">
    <property type="protein sequence ID" value="KAK2190678.1"/>
    <property type="molecule type" value="Genomic_DNA"/>
</dbReference>
<feature type="region of interest" description="Disordered" evidence="7">
    <location>
        <begin position="509"/>
        <end position="530"/>
    </location>
</feature>
<keyword evidence="2" id="KW-0805">Transcription regulation</keyword>
<evidence type="ECO:0000256" key="3">
    <source>
        <dbReference type="ARBA" id="ARBA00023125"/>
    </source>
</evidence>
<dbReference type="SMART" id="SM00339">
    <property type="entry name" value="FH"/>
    <property type="match status" value="1"/>
</dbReference>
<feature type="compositionally biased region" description="Low complexity" evidence="7">
    <location>
        <begin position="509"/>
        <end position="518"/>
    </location>
</feature>
<evidence type="ECO:0000313" key="10">
    <source>
        <dbReference type="Proteomes" id="UP001209878"/>
    </source>
</evidence>
<comment type="subcellular location">
    <subcellularLocation>
        <location evidence="6">Nucleus</location>
    </subcellularLocation>
</comment>
<dbReference type="PROSITE" id="PS50039">
    <property type="entry name" value="FORK_HEAD_3"/>
    <property type="match status" value="1"/>
</dbReference>
<dbReference type="Gene3D" id="1.10.10.10">
    <property type="entry name" value="Winged helix-like DNA-binding domain superfamily/Winged helix DNA-binding domain"/>
    <property type="match status" value="1"/>
</dbReference>
<evidence type="ECO:0000259" key="8">
    <source>
        <dbReference type="PROSITE" id="PS50039"/>
    </source>
</evidence>
<dbReference type="PANTHER" id="PTHR46721">
    <property type="entry name" value="FORKHEAD BOX PROTEIN N1"/>
    <property type="match status" value="1"/>
</dbReference>
<keyword evidence="1" id="KW-0217">Developmental protein</keyword>
<protein>
    <recommendedName>
        <fullName evidence="8">Fork-head domain-containing protein</fullName>
    </recommendedName>
</protein>
<evidence type="ECO:0000256" key="7">
    <source>
        <dbReference type="SAM" id="MobiDB-lite"/>
    </source>
</evidence>
<feature type="compositionally biased region" description="Low complexity" evidence="7">
    <location>
        <begin position="161"/>
        <end position="170"/>
    </location>
</feature>
<dbReference type="InterPro" id="IPR036388">
    <property type="entry name" value="WH-like_DNA-bd_sf"/>
</dbReference>
<dbReference type="PRINTS" id="PR00053">
    <property type="entry name" value="FORKHEAD"/>
</dbReference>
<evidence type="ECO:0000256" key="5">
    <source>
        <dbReference type="ARBA" id="ARBA00023242"/>
    </source>
</evidence>
<name>A0AAD9P9M8_RIDPI</name>
<keyword evidence="4" id="KW-0804">Transcription</keyword>
<comment type="caution">
    <text evidence="9">The sequence shown here is derived from an EMBL/GenBank/DDBJ whole genome shotgun (WGS) entry which is preliminary data.</text>
</comment>
<evidence type="ECO:0000256" key="1">
    <source>
        <dbReference type="ARBA" id="ARBA00022473"/>
    </source>
</evidence>
<dbReference type="Proteomes" id="UP001209878">
    <property type="component" value="Unassembled WGS sequence"/>
</dbReference>
<feature type="DNA-binding region" description="Fork-head" evidence="6">
    <location>
        <begin position="229"/>
        <end position="326"/>
    </location>
</feature>
<feature type="compositionally biased region" description="Polar residues" evidence="7">
    <location>
        <begin position="519"/>
        <end position="530"/>
    </location>
</feature>
<dbReference type="PANTHER" id="PTHR46721:SF3">
    <property type="entry name" value="FORKHEAD BOX N1"/>
    <property type="match status" value="1"/>
</dbReference>
<dbReference type="InterPro" id="IPR049624">
    <property type="entry name" value="FOXN1_4"/>
</dbReference>
<reference evidence="9" key="1">
    <citation type="journal article" date="2023" name="Mol. Biol. Evol.">
        <title>Third-Generation Sequencing Reveals the Adaptive Role of the Epigenome in Three Deep-Sea Polychaetes.</title>
        <authorList>
            <person name="Perez M."/>
            <person name="Aroh O."/>
            <person name="Sun Y."/>
            <person name="Lan Y."/>
            <person name="Juniper S.K."/>
            <person name="Young C.R."/>
            <person name="Angers B."/>
            <person name="Qian P.Y."/>
        </authorList>
    </citation>
    <scope>NUCLEOTIDE SEQUENCE</scope>
    <source>
        <strain evidence="9">R07B-5</strain>
    </source>
</reference>
<dbReference type="AlphaFoldDB" id="A0AAD9P9M8"/>
<dbReference type="PROSITE" id="PS00658">
    <property type="entry name" value="FORK_HEAD_2"/>
    <property type="match status" value="1"/>
</dbReference>